<feature type="transmembrane region" description="Helical" evidence="7">
    <location>
        <begin position="174"/>
        <end position="193"/>
    </location>
</feature>
<feature type="transmembrane region" description="Helical" evidence="7">
    <location>
        <begin position="545"/>
        <end position="569"/>
    </location>
</feature>
<evidence type="ECO:0000256" key="5">
    <source>
        <dbReference type="ARBA" id="ARBA00023136"/>
    </source>
</evidence>
<reference evidence="8" key="1">
    <citation type="submission" date="2020-04" db="EMBL/GenBank/DDBJ databases">
        <title>Hybrid Assembly of Korean Phytophthora infestans isolates.</title>
        <authorList>
            <person name="Prokchorchik M."/>
            <person name="Lee Y."/>
            <person name="Seo J."/>
            <person name="Cho J.-H."/>
            <person name="Park Y.-E."/>
            <person name="Jang D.-C."/>
            <person name="Im J.-S."/>
            <person name="Choi J.-G."/>
            <person name="Park H.-J."/>
            <person name="Lee G.-B."/>
            <person name="Lee Y.-G."/>
            <person name="Hong S.-Y."/>
            <person name="Cho K."/>
            <person name="Sohn K.H."/>
        </authorList>
    </citation>
    <scope>NUCLEOTIDE SEQUENCE</scope>
    <source>
        <strain evidence="8">KR_1_A1</strain>
    </source>
</reference>
<dbReference type="Proteomes" id="UP000602510">
    <property type="component" value="Unassembled WGS sequence"/>
</dbReference>
<comment type="caution">
    <text evidence="8">The sequence shown here is derived from an EMBL/GenBank/DDBJ whole genome shotgun (WGS) entry which is preliminary data.</text>
</comment>
<name>A0A833T1M1_PHYIN</name>
<dbReference type="EMBL" id="WSZM01000069">
    <property type="protein sequence ID" value="KAF4044473.1"/>
    <property type="molecule type" value="Genomic_DNA"/>
</dbReference>
<evidence type="ECO:0000256" key="6">
    <source>
        <dbReference type="ARBA" id="ARBA00023180"/>
    </source>
</evidence>
<gene>
    <name evidence="8" type="ORF">GN244_ATG03182</name>
</gene>
<proteinExistence type="inferred from homology"/>
<evidence type="ECO:0000256" key="7">
    <source>
        <dbReference type="SAM" id="Phobius"/>
    </source>
</evidence>
<keyword evidence="3 7" id="KW-0812">Transmembrane</keyword>
<evidence type="ECO:0000256" key="4">
    <source>
        <dbReference type="ARBA" id="ARBA00022989"/>
    </source>
</evidence>
<feature type="transmembrane region" description="Helical" evidence="7">
    <location>
        <begin position="137"/>
        <end position="162"/>
    </location>
</feature>
<evidence type="ECO:0000313" key="8">
    <source>
        <dbReference type="EMBL" id="KAF4044473.1"/>
    </source>
</evidence>
<organism evidence="8 9">
    <name type="scientific">Phytophthora infestans</name>
    <name type="common">Potato late blight agent</name>
    <name type="synonym">Botrytis infestans</name>
    <dbReference type="NCBI Taxonomy" id="4787"/>
    <lineage>
        <taxon>Eukaryota</taxon>
        <taxon>Sar</taxon>
        <taxon>Stramenopiles</taxon>
        <taxon>Oomycota</taxon>
        <taxon>Peronosporomycetes</taxon>
        <taxon>Peronosporales</taxon>
        <taxon>Peronosporaceae</taxon>
        <taxon>Phytophthora</taxon>
    </lineage>
</organism>
<feature type="transmembrane region" description="Helical" evidence="7">
    <location>
        <begin position="440"/>
        <end position="463"/>
    </location>
</feature>
<feature type="transmembrane region" description="Helical" evidence="7">
    <location>
        <begin position="270"/>
        <end position="292"/>
    </location>
</feature>
<dbReference type="AlphaFoldDB" id="A0A833T1M1"/>
<evidence type="ECO:0000256" key="2">
    <source>
        <dbReference type="ARBA" id="ARBA00009706"/>
    </source>
</evidence>
<keyword evidence="9" id="KW-1185">Reference proteome</keyword>
<protein>
    <submittedName>
        <fullName evidence="8">Putative transmembrane protein 161AB</fullName>
    </submittedName>
</protein>
<feature type="transmembrane region" description="Helical" evidence="7">
    <location>
        <begin position="313"/>
        <end position="330"/>
    </location>
</feature>
<accession>A0A833T1M1</accession>
<keyword evidence="4 7" id="KW-1133">Transmembrane helix</keyword>
<dbReference type="GO" id="GO:0016020">
    <property type="term" value="C:membrane"/>
    <property type="evidence" value="ECO:0007669"/>
    <property type="project" value="UniProtKB-SubCell"/>
</dbReference>
<dbReference type="PANTHER" id="PTHR13624:SF6">
    <property type="entry name" value="EMEI"/>
    <property type="match status" value="1"/>
</dbReference>
<comment type="subcellular location">
    <subcellularLocation>
        <location evidence="1">Membrane</location>
        <topology evidence="1">Multi-pass membrane protein</topology>
    </subcellularLocation>
</comment>
<dbReference type="InterPro" id="IPR019395">
    <property type="entry name" value="Transmembrane_161A/B"/>
</dbReference>
<evidence type="ECO:0000256" key="1">
    <source>
        <dbReference type="ARBA" id="ARBA00004141"/>
    </source>
</evidence>
<sequence length="607" mass="66673">MWHTPLVAATDVSTTVPVVAPLSSLGVNTPRRIHSMALFPPEFLAGILLAFVQLRLRSHFSLATWLVNGLTFFLPPEDELIATLNGQQLAKGGKSGKTPAGQPLSAAEKMDKFYVRVAKTEPGVFSQTLFFELYEMLVVLVSSASVACWIGSVVSFTAPWFSPVADDADDKVDVATYGLMSAMLVALWFPLQLNFAQGLAGYEARLGLAVGFIGLILSGFIILSPKGMFDFDLELAAQLAGQRMEMVLRAVGFVDADFVNIELLAELARISLFFTFALLAGIFTCTTFLPSFRFARMYSEMIKDKQTSAVMKLFLHLNMLFPVLISALWVPRLSSNVLVPSELVKCSPRALARDCLQSDVLGLANTSSDVWKWYSLTESQFHTLRIYVVFVACLVRLICFRTHLQYFLLEPREVMASLVGRPGLVDGALLQNKVRLQFNYVPIIALQYLAPVCALLASAQLLIKQTAISLGVSKATSWALQRVANVSPPAGLASDAATLNILPDPTAPPNLGGFRLGDELTKENVTPFLRGMGQFPILTAEFYDAALGFLIWFLSFTMFAVSLAGLIYWRNVAAHGTEVEQPVVRPNKQTPKTLKNQLKSLKLKKNK</sequence>
<comment type="similarity">
    <text evidence="2">Belongs to the TMEM161 family.</text>
</comment>
<keyword evidence="5 7" id="KW-0472">Membrane</keyword>
<feature type="transmembrane region" description="Helical" evidence="7">
    <location>
        <begin position="205"/>
        <end position="223"/>
    </location>
</feature>
<evidence type="ECO:0000256" key="3">
    <source>
        <dbReference type="ARBA" id="ARBA00022692"/>
    </source>
</evidence>
<evidence type="ECO:0000313" key="9">
    <source>
        <dbReference type="Proteomes" id="UP000602510"/>
    </source>
</evidence>
<dbReference type="PANTHER" id="PTHR13624">
    <property type="entry name" value="RE42071P"/>
    <property type="match status" value="1"/>
</dbReference>
<feature type="transmembrane region" description="Helical" evidence="7">
    <location>
        <begin position="381"/>
        <end position="399"/>
    </location>
</feature>
<dbReference type="Pfam" id="PF10268">
    <property type="entry name" value="Tmemb_161AB"/>
    <property type="match status" value="2"/>
</dbReference>
<keyword evidence="6" id="KW-0325">Glycoprotein</keyword>